<dbReference type="InterPro" id="IPR039261">
    <property type="entry name" value="FNR_nucleotide-bd"/>
</dbReference>
<dbReference type="Gene3D" id="3.40.50.80">
    <property type="entry name" value="Nucleotide-binding domain of ferredoxin-NADP reductase (FNR) module"/>
    <property type="match status" value="1"/>
</dbReference>
<keyword evidence="3" id="KW-1185">Reference proteome</keyword>
<reference evidence="3" key="1">
    <citation type="submission" date="2018-09" db="EMBL/GenBank/DDBJ databases">
        <authorList>
            <person name="Kim I."/>
        </authorList>
    </citation>
    <scope>NUCLEOTIDE SEQUENCE [LARGE SCALE GENOMIC DNA]</scope>
    <source>
        <strain evidence="3">DD4a</strain>
    </source>
</reference>
<dbReference type="PANTHER" id="PTHR30157">
    <property type="entry name" value="FERRIC REDUCTASE, NADPH-DEPENDENT"/>
    <property type="match status" value="1"/>
</dbReference>
<dbReference type="InterPro" id="IPR007037">
    <property type="entry name" value="SIP_rossman_dom"/>
</dbReference>
<dbReference type="GO" id="GO:0016491">
    <property type="term" value="F:oxidoreductase activity"/>
    <property type="evidence" value="ECO:0007669"/>
    <property type="project" value="InterPro"/>
</dbReference>
<dbReference type="PROSITE" id="PS51384">
    <property type="entry name" value="FAD_FR"/>
    <property type="match status" value="1"/>
</dbReference>
<dbReference type="SUPFAM" id="SSF63380">
    <property type="entry name" value="Riboflavin synthase domain-like"/>
    <property type="match status" value="1"/>
</dbReference>
<sequence>MTLVETDPPAPQAADPAEASTAPFLLHRVRVARRRRLSDGFMRVTFTGPTLHRFADPGLDQRIKLILPSGEGSLDALPLVDDWYGAWRAIPDDLRPVIRTYTTRAVRPAAREVDVDLVVHEPCGPAGRFAQDCREGDEVVLCGPNRGCAAGAGGVDFRLPPSTDRVLVAGDETALPAVARILEGLPGRVRGEVLLEVPSALDAAQLPAAPAGVAVRVLARDGAEHGSLLAPAVRAAAGRLLDAHRGEEPEDVDVDAGLLWEVPGDGAIARSDGPFYAWLAGEASMIKALRRMLVAELGVDRRSVAFMGYWRKGRAEGD</sequence>
<dbReference type="Gene3D" id="2.40.30.10">
    <property type="entry name" value="Translation factors"/>
    <property type="match status" value="1"/>
</dbReference>
<dbReference type="RefSeq" id="WP_119482249.1">
    <property type="nucleotide sequence ID" value="NZ_QXTG01000002.1"/>
</dbReference>
<protein>
    <submittedName>
        <fullName evidence="2">Siderophore-interacting protein</fullName>
    </submittedName>
</protein>
<dbReference type="PANTHER" id="PTHR30157:SF0">
    <property type="entry name" value="NADPH-DEPENDENT FERRIC-CHELATE REDUCTASE"/>
    <property type="match status" value="1"/>
</dbReference>
<dbReference type="Proteomes" id="UP000265742">
    <property type="component" value="Unassembled WGS sequence"/>
</dbReference>
<accession>A0A3A1TVW3</accession>
<organism evidence="2 3">
    <name type="scientific">Amnibacterium setariae</name>
    <dbReference type="NCBI Taxonomy" id="2306585"/>
    <lineage>
        <taxon>Bacteria</taxon>
        <taxon>Bacillati</taxon>
        <taxon>Actinomycetota</taxon>
        <taxon>Actinomycetes</taxon>
        <taxon>Micrococcales</taxon>
        <taxon>Microbacteriaceae</taxon>
        <taxon>Amnibacterium</taxon>
    </lineage>
</organism>
<evidence type="ECO:0000313" key="3">
    <source>
        <dbReference type="Proteomes" id="UP000265742"/>
    </source>
</evidence>
<evidence type="ECO:0000313" key="2">
    <source>
        <dbReference type="EMBL" id="RIX27939.1"/>
    </source>
</evidence>
<dbReference type="InterPro" id="IPR017927">
    <property type="entry name" value="FAD-bd_FR_type"/>
</dbReference>
<evidence type="ECO:0000259" key="1">
    <source>
        <dbReference type="PROSITE" id="PS51384"/>
    </source>
</evidence>
<dbReference type="EMBL" id="QXTG01000002">
    <property type="protein sequence ID" value="RIX27939.1"/>
    <property type="molecule type" value="Genomic_DNA"/>
</dbReference>
<dbReference type="AlphaFoldDB" id="A0A3A1TVW3"/>
<dbReference type="InterPro" id="IPR039374">
    <property type="entry name" value="SIP_fam"/>
</dbReference>
<dbReference type="Pfam" id="PF04954">
    <property type="entry name" value="SIP"/>
    <property type="match status" value="1"/>
</dbReference>
<dbReference type="OrthoDB" id="3291337at2"/>
<gene>
    <name evidence="2" type="ORF">D1781_10490</name>
</gene>
<comment type="caution">
    <text evidence="2">The sequence shown here is derived from an EMBL/GenBank/DDBJ whole genome shotgun (WGS) entry which is preliminary data.</text>
</comment>
<name>A0A3A1TVW3_9MICO</name>
<dbReference type="InterPro" id="IPR013113">
    <property type="entry name" value="SIP_FAD-bd"/>
</dbReference>
<proteinExistence type="predicted"/>
<dbReference type="Pfam" id="PF08021">
    <property type="entry name" value="FAD_binding_9"/>
    <property type="match status" value="1"/>
</dbReference>
<dbReference type="CDD" id="cd06193">
    <property type="entry name" value="siderophore_interacting"/>
    <property type="match status" value="1"/>
</dbReference>
<feature type="domain" description="FAD-binding FR-type" evidence="1">
    <location>
        <begin position="24"/>
        <end position="151"/>
    </location>
</feature>
<dbReference type="InterPro" id="IPR017938">
    <property type="entry name" value="Riboflavin_synthase-like_b-brl"/>
</dbReference>